<name>A0A163JR61_ABSGL</name>
<feature type="transmembrane region" description="Helical" evidence="10">
    <location>
        <begin position="110"/>
        <end position="130"/>
    </location>
</feature>
<feature type="transmembrane region" description="Helical" evidence="10">
    <location>
        <begin position="476"/>
        <end position="496"/>
    </location>
</feature>
<feature type="transmembrane region" description="Helical" evidence="10">
    <location>
        <begin position="388"/>
        <end position="414"/>
    </location>
</feature>
<evidence type="ECO:0008006" key="13">
    <source>
        <dbReference type="Google" id="ProtNLM"/>
    </source>
</evidence>
<dbReference type="EMBL" id="LT553525">
    <property type="protein sequence ID" value="SAM01283.1"/>
    <property type="molecule type" value="Genomic_DNA"/>
</dbReference>
<evidence type="ECO:0000256" key="6">
    <source>
        <dbReference type="ARBA" id="ARBA00022927"/>
    </source>
</evidence>
<dbReference type="OMA" id="VANMYFT"/>
<keyword evidence="4 10" id="KW-0812">Transmembrane</keyword>
<reference evidence="11" key="1">
    <citation type="submission" date="2016-04" db="EMBL/GenBank/DDBJ databases">
        <authorList>
            <person name="Evans L.H."/>
            <person name="Alamgir A."/>
            <person name="Owens N."/>
            <person name="Weber N.D."/>
            <person name="Virtaneva K."/>
            <person name="Barbian K."/>
            <person name="Babar A."/>
            <person name="Rosenke K."/>
        </authorList>
    </citation>
    <scope>NUCLEOTIDE SEQUENCE [LARGE SCALE GENOMIC DNA]</scope>
    <source>
        <strain evidence="11">CBS 101.48</strain>
    </source>
</reference>
<evidence type="ECO:0000256" key="5">
    <source>
        <dbReference type="ARBA" id="ARBA00022856"/>
    </source>
</evidence>
<feature type="transmembrane region" description="Helical" evidence="10">
    <location>
        <begin position="558"/>
        <end position="577"/>
    </location>
</feature>
<evidence type="ECO:0000256" key="7">
    <source>
        <dbReference type="ARBA" id="ARBA00022989"/>
    </source>
</evidence>
<feature type="transmembrane region" description="Helical" evidence="10">
    <location>
        <begin position="617"/>
        <end position="637"/>
    </location>
</feature>
<dbReference type="InParanoid" id="A0A163JR61"/>
<dbReference type="InterPro" id="IPR004813">
    <property type="entry name" value="OPT"/>
</dbReference>
<keyword evidence="5" id="KW-0571">Peptide transport</keyword>
<evidence type="ECO:0000256" key="2">
    <source>
        <dbReference type="ARBA" id="ARBA00008807"/>
    </source>
</evidence>
<protein>
    <recommendedName>
        <fullName evidence="13">OPT family small oligopeptide transporter</fullName>
    </recommendedName>
</protein>
<feature type="transmembrane region" description="Helical" evidence="10">
    <location>
        <begin position="704"/>
        <end position="726"/>
    </location>
</feature>
<feature type="transmembrane region" description="Helical" evidence="10">
    <location>
        <begin position="150"/>
        <end position="168"/>
    </location>
</feature>
<dbReference type="GO" id="GO:0015031">
    <property type="term" value="P:protein transport"/>
    <property type="evidence" value="ECO:0007669"/>
    <property type="project" value="UniProtKB-KW"/>
</dbReference>
<comment type="similarity">
    <text evidence="2">Belongs to the oligopeptide OPT transporter family.</text>
</comment>
<dbReference type="NCBIfam" id="TIGR00728">
    <property type="entry name" value="OPT_sfam"/>
    <property type="match status" value="1"/>
</dbReference>
<feature type="transmembrane region" description="Helical" evidence="10">
    <location>
        <begin position="312"/>
        <end position="335"/>
    </location>
</feature>
<gene>
    <name evidence="11" type="primary">ABSGL_07024.1 scaffold 8715</name>
</gene>
<dbReference type="Pfam" id="PF03169">
    <property type="entry name" value="OPT"/>
    <property type="match status" value="1"/>
</dbReference>
<feature type="transmembrane region" description="Helical" evidence="10">
    <location>
        <begin position="239"/>
        <end position="257"/>
    </location>
</feature>
<keyword evidence="3" id="KW-0813">Transport</keyword>
<evidence type="ECO:0000256" key="1">
    <source>
        <dbReference type="ARBA" id="ARBA00004141"/>
    </source>
</evidence>
<feature type="transmembrane region" description="Helical" evidence="10">
    <location>
        <begin position="508"/>
        <end position="528"/>
    </location>
</feature>
<dbReference type="GO" id="GO:0035673">
    <property type="term" value="F:oligopeptide transmembrane transporter activity"/>
    <property type="evidence" value="ECO:0007669"/>
    <property type="project" value="InterPro"/>
</dbReference>
<evidence type="ECO:0000256" key="8">
    <source>
        <dbReference type="ARBA" id="ARBA00023136"/>
    </source>
</evidence>
<comment type="subcellular location">
    <subcellularLocation>
        <location evidence="1">Membrane</location>
        <topology evidence="1">Multi-pass membrane protein</topology>
    </subcellularLocation>
</comment>
<keyword evidence="6" id="KW-0653">Protein transport</keyword>
<dbReference type="Proteomes" id="UP000078561">
    <property type="component" value="Unassembled WGS sequence"/>
</dbReference>
<keyword evidence="8 10" id="KW-0472">Membrane</keyword>
<feature type="transmembrane region" description="Helical" evidence="10">
    <location>
        <begin position="180"/>
        <end position="198"/>
    </location>
</feature>
<dbReference type="AlphaFoldDB" id="A0A163JR61"/>
<keyword evidence="7 10" id="KW-1133">Transmembrane helix</keyword>
<dbReference type="PANTHER" id="PTHR22601">
    <property type="entry name" value="ISP4 LIKE PROTEIN"/>
    <property type="match status" value="1"/>
</dbReference>
<feature type="transmembrane region" description="Helical" evidence="10">
    <location>
        <begin position="667"/>
        <end position="683"/>
    </location>
</feature>
<dbReference type="InterPro" id="IPR004648">
    <property type="entry name" value="Oligpept_transpt"/>
</dbReference>
<evidence type="ECO:0000313" key="11">
    <source>
        <dbReference type="EMBL" id="SAM01283.1"/>
    </source>
</evidence>
<keyword evidence="12" id="KW-1185">Reference proteome</keyword>
<dbReference type="GO" id="GO:0016020">
    <property type="term" value="C:membrane"/>
    <property type="evidence" value="ECO:0007669"/>
    <property type="project" value="UniProtKB-SubCell"/>
</dbReference>
<feature type="transmembrane region" description="Helical" evidence="10">
    <location>
        <begin position="450"/>
        <end position="469"/>
    </location>
</feature>
<evidence type="ECO:0000313" key="12">
    <source>
        <dbReference type="Proteomes" id="UP000078561"/>
    </source>
</evidence>
<dbReference type="OrthoDB" id="9986677at2759"/>
<feature type="region of interest" description="Disordered" evidence="9">
    <location>
        <begin position="1"/>
        <end position="29"/>
    </location>
</feature>
<organism evidence="11">
    <name type="scientific">Absidia glauca</name>
    <name type="common">Pin mould</name>
    <dbReference type="NCBI Taxonomy" id="4829"/>
    <lineage>
        <taxon>Eukaryota</taxon>
        <taxon>Fungi</taxon>
        <taxon>Fungi incertae sedis</taxon>
        <taxon>Mucoromycota</taxon>
        <taxon>Mucoromycotina</taxon>
        <taxon>Mucoromycetes</taxon>
        <taxon>Mucorales</taxon>
        <taxon>Cunninghamellaceae</taxon>
        <taxon>Absidia</taxon>
    </lineage>
</organism>
<evidence type="ECO:0000256" key="3">
    <source>
        <dbReference type="ARBA" id="ARBA00022448"/>
    </source>
</evidence>
<feature type="transmembrane region" description="Helical" evidence="10">
    <location>
        <begin position="80"/>
        <end position="98"/>
    </location>
</feature>
<proteinExistence type="inferred from homology"/>
<evidence type="ECO:0000256" key="9">
    <source>
        <dbReference type="SAM" id="MobiDB-lite"/>
    </source>
</evidence>
<evidence type="ECO:0000256" key="4">
    <source>
        <dbReference type="ARBA" id="ARBA00022692"/>
    </source>
</evidence>
<evidence type="ECO:0000256" key="10">
    <source>
        <dbReference type="SAM" id="Phobius"/>
    </source>
</evidence>
<accession>A0A163JR61</accession>
<sequence length="754" mass="84247">MSDDTHSEPDPLGKEEKKEVDTSWDHKEEVVEPVGDLGQKRMDDDHLFENDIEHMHEDELDILNVNKVVGVTDDTTLRCFSARAVLVSIGLAALSSSVSQLMFFKPVGLALSDTFMIMVAYVICTAWSHFVPKGGWLNPFPFNSKEFACIYVAVSSANVSSYATYILSAQSLYYDNPPSGAGAIFLIFATQLVGYGIAGQLRSFLVYPANMIWPVTLPTVSLIRTLTSEKDEARSRSRYFFFIFGGAFVYAFIPQYMFPLLGGFSIFCLAKDDSVWFTRLFGGTNVNEGLGILSLSFDWNFLSTYTPMVLPLWVQLNIYCGILLLWLVGPLLWYYDVWDAQSFRFLSNGIFAMNQTTHLGYTYPQKEVLNPDNSLNYDKLAEIGIPQYSAVLAFSYILINFGVTASISHVALFYGKQIWATVRSAKSQFTGENADIHNQLMRSYKEVPTWWYYIVFVLGIAVNIGLAYANHSLLPAWGVIFAVVLSTFLSLPLNMIEAITGQGFGLNVLTEMICGFVLPGYPVANMYFKTLGYNTLNQAGKMAKDLKVGHYLKVPPRMVFFSQILGTIIGSIFNYIVNDNIVTTKRDILLDPDGGNNAAITWGAIGPMAMFGPSTRYYIILWAFVIGFFLPVPGWLLHKKFPKAGFNYINMPMFLVGAATLPGSNSSWITVSFIVIIVTQGFIKRRYNAWFVKYNYLTSAALDSGTSLMVFFLSMALFGGGSGIVYNFPVWWGNRIDAKYVDHCCLNCEDGALI</sequence>